<protein>
    <recommendedName>
        <fullName evidence="2">BPTI/Kunitz inhibitor domain-containing protein</fullName>
    </recommendedName>
</protein>
<dbReference type="Proteomes" id="UP001328107">
    <property type="component" value="Unassembled WGS sequence"/>
</dbReference>
<dbReference type="PROSITE" id="PS00280">
    <property type="entry name" value="BPTI_KUNITZ_1"/>
    <property type="match status" value="1"/>
</dbReference>
<keyword evidence="4" id="KW-1185">Reference proteome</keyword>
<evidence type="ECO:0000313" key="4">
    <source>
        <dbReference type="Proteomes" id="UP001328107"/>
    </source>
</evidence>
<feature type="chain" id="PRO_5042914862" description="BPTI/Kunitz inhibitor domain-containing protein" evidence="1">
    <location>
        <begin position="18"/>
        <end position="189"/>
    </location>
</feature>
<accession>A0AAN5D8X0</accession>
<feature type="domain" description="BPTI/Kunitz inhibitor" evidence="2">
    <location>
        <begin position="135"/>
        <end position="188"/>
    </location>
</feature>
<proteinExistence type="predicted"/>
<dbReference type="InterPro" id="IPR002223">
    <property type="entry name" value="Kunitz_BPTI"/>
</dbReference>
<evidence type="ECO:0000256" key="1">
    <source>
        <dbReference type="SAM" id="SignalP"/>
    </source>
</evidence>
<dbReference type="InterPro" id="IPR020901">
    <property type="entry name" value="Prtase_inh_Kunz-CS"/>
</dbReference>
<dbReference type="GO" id="GO:0004867">
    <property type="term" value="F:serine-type endopeptidase inhibitor activity"/>
    <property type="evidence" value="ECO:0007669"/>
    <property type="project" value="InterPro"/>
</dbReference>
<comment type="caution">
    <text evidence="3">The sequence shown here is derived from an EMBL/GenBank/DDBJ whole genome shotgun (WGS) entry which is preliminary data.</text>
</comment>
<dbReference type="SMART" id="SM00131">
    <property type="entry name" value="KU"/>
    <property type="match status" value="2"/>
</dbReference>
<dbReference type="CDD" id="cd00109">
    <property type="entry name" value="Kunitz-type"/>
    <property type="match status" value="1"/>
</dbReference>
<dbReference type="AlphaFoldDB" id="A0AAN5D8X0"/>
<dbReference type="PRINTS" id="PR00759">
    <property type="entry name" value="BASICPTASE"/>
</dbReference>
<evidence type="ECO:0000259" key="2">
    <source>
        <dbReference type="PROSITE" id="PS50279"/>
    </source>
</evidence>
<dbReference type="PANTHER" id="PTHR46339">
    <property type="entry name" value="PROTEIN CBG15282-RELATED"/>
    <property type="match status" value="1"/>
</dbReference>
<sequence length="189" mass="21191">MLRKAVAFAVLLSYVRCCTVPREKGFSCDGKHSAMRFYHDAKSGRCQPFFFLGCGGNENNFANREECERKCHSSLRTEQDLPRNQTFFLAESACSLPTSAVLQEQAMACRTTADCAAGHTCSSSGHCCPTRDHICSLPTAWGNEPTEFHRIGRFAWMDSLKNCIKFRYFGLNGNANNFDSYKECIDFCG</sequence>
<feature type="non-terminal residue" evidence="3">
    <location>
        <position position="189"/>
    </location>
</feature>
<dbReference type="InterPro" id="IPR036880">
    <property type="entry name" value="Kunitz_BPTI_sf"/>
</dbReference>
<reference evidence="4" key="1">
    <citation type="submission" date="2022-10" db="EMBL/GenBank/DDBJ databases">
        <title>Genome assembly of Pristionchus species.</title>
        <authorList>
            <person name="Yoshida K."/>
            <person name="Sommer R.J."/>
        </authorList>
    </citation>
    <scope>NUCLEOTIDE SEQUENCE [LARGE SCALE GENOMIC DNA]</scope>
    <source>
        <strain evidence="4">RS5460</strain>
    </source>
</reference>
<dbReference type="PROSITE" id="PS50279">
    <property type="entry name" value="BPTI_KUNITZ_2"/>
    <property type="match status" value="2"/>
</dbReference>
<dbReference type="InterPro" id="IPR053014">
    <property type="entry name" value="Cuticle_assoc_divergent"/>
</dbReference>
<keyword evidence="1" id="KW-0732">Signal</keyword>
<evidence type="ECO:0000313" key="3">
    <source>
        <dbReference type="EMBL" id="GMR58187.1"/>
    </source>
</evidence>
<dbReference type="Gene3D" id="4.10.410.10">
    <property type="entry name" value="Pancreatic trypsin inhibitor Kunitz domain"/>
    <property type="match status" value="2"/>
</dbReference>
<dbReference type="EMBL" id="BTRK01000006">
    <property type="protein sequence ID" value="GMR58187.1"/>
    <property type="molecule type" value="Genomic_DNA"/>
</dbReference>
<organism evidence="3 4">
    <name type="scientific">Pristionchus mayeri</name>
    <dbReference type="NCBI Taxonomy" id="1317129"/>
    <lineage>
        <taxon>Eukaryota</taxon>
        <taxon>Metazoa</taxon>
        <taxon>Ecdysozoa</taxon>
        <taxon>Nematoda</taxon>
        <taxon>Chromadorea</taxon>
        <taxon>Rhabditida</taxon>
        <taxon>Rhabditina</taxon>
        <taxon>Diplogasteromorpha</taxon>
        <taxon>Diplogasteroidea</taxon>
        <taxon>Neodiplogasteridae</taxon>
        <taxon>Pristionchus</taxon>
    </lineage>
</organism>
<name>A0AAN5D8X0_9BILA</name>
<feature type="domain" description="BPTI/Kunitz inhibitor" evidence="2">
    <location>
        <begin position="18"/>
        <end position="71"/>
    </location>
</feature>
<gene>
    <name evidence="3" type="ORF">PMAYCL1PPCAC_28382</name>
</gene>
<dbReference type="Pfam" id="PF00014">
    <property type="entry name" value="Kunitz_BPTI"/>
    <property type="match status" value="2"/>
</dbReference>
<dbReference type="SUPFAM" id="SSF57362">
    <property type="entry name" value="BPTI-like"/>
    <property type="match status" value="2"/>
</dbReference>
<feature type="signal peptide" evidence="1">
    <location>
        <begin position="1"/>
        <end position="17"/>
    </location>
</feature>